<reference evidence="3 4" key="1">
    <citation type="submission" date="2017-09" db="EMBL/GenBank/DDBJ databases">
        <title>Depth-based differentiation of microbial function through sediment-hosted aquifers and enrichment of novel symbionts in the deep terrestrial subsurface.</title>
        <authorList>
            <person name="Probst A.J."/>
            <person name="Ladd B."/>
            <person name="Jarett J.K."/>
            <person name="Geller-Mcgrath D.E."/>
            <person name="Sieber C.M."/>
            <person name="Emerson J.B."/>
            <person name="Anantharaman K."/>
            <person name="Thomas B.C."/>
            <person name="Malmstrom R."/>
            <person name="Stieglmeier M."/>
            <person name="Klingl A."/>
            <person name="Woyke T."/>
            <person name="Ryan C.M."/>
            <person name="Banfield J.F."/>
        </authorList>
    </citation>
    <scope>NUCLEOTIDE SEQUENCE [LARGE SCALE GENOMIC DNA]</scope>
    <source>
        <strain evidence="3">CG07_land_8_20_14_0_80_42_15</strain>
    </source>
</reference>
<dbReference type="SUPFAM" id="SSF53756">
    <property type="entry name" value="UDP-Glycosyltransferase/glycogen phosphorylase"/>
    <property type="match status" value="1"/>
</dbReference>
<dbReference type="InterPro" id="IPR028098">
    <property type="entry name" value="Glyco_trans_4-like_N"/>
</dbReference>
<gene>
    <name evidence="3" type="ORF">COS99_02070</name>
</gene>
<dbReference type="Pfam" id="PF00534">
    <property type="entry name" value="Glycos_transf_1"/>
    <property type="match status" value="1"/>
</dbReference>
<comment type="caution">
    <text evidence="3">The sequence shown here is derived from an EMBL/GenBank/DDBJ whole genome shotgun (WGS) entry which is preliminary data.</text>
</comment>
<evidence type="ECO:0000259" key="2">
    <source>
        <dbReference type="Pfam" id="PF13439"/>
    </source>
</evidence>
<sequence>MKICMISGTLPDLPCGVGDYTYLLCSELKRQNNHELIILTTKAPNIKAIEGVGIRQIVNEWKFSSAKVLLEELKKENPDLIHIQYPTQAYKAGLMINFLPMLIKRALKGVPIVATVHDAKTAHPFNKLRLIPFIFFADKIILTVTEEKEYLVKRFPSLWSKFEVIHLGSNIKVYELSNNDRRNERLGLGVRDEEILISHFGYMLQKKKIEIIFHALKRLIGKGLKVKLILISSFNPERDKYHAKLKDLVNKLNLNDYIIWTGYRAERDVSKDISSSDIGVQIYPDGVSFRRTSFIAPLMHGLPLITTKSGKLPEGLKDRENVLTFYPDDINGLASAMTELIEFPDLRERLKKNTKALLKQFSWENVAKEHLALYGRLIMGKRDNAI</sequence>
<evidence type="ECO:0000313" key="4">
    <source>
        <dbReference type="Proteomes" id="UP000230052"/>
    </source>
</evidence>
<dbReference type="Gene3D" id="3.40.50.2000">
    <property type="entry name" value="Glycogen Phosphorylase B"/>
    <property type="match status" value="2"/>
</dbReference>
<dbReference type="CDD" id="cd03801">
    <property type="entry name" value="GT4_PimA-like"/>
    <property type="match status" value="1"/>
</dbReference>
<evidence type="ECO:0008006" key="5">
    <source>
        <dbReference type="Google" id="ProtNLM"/>
    </source>
</evidence>
<dbReference type="Pfam" id="PF13439">
    <property type="entry name" value="Glyco_transf_4"/>
    <property type="match status" value="1"/>
</dbReference>
<feature type="domain" description="Glycosyltransferase subfamily 4-like N-terminal" evidence="2">
    <location>
        <begin position="16"/>
        <end position="168"/>
    </location>
</feature>
<name>A0A2J0L466_9BACT</name>
<dbReference type="GO" id="GO:0016757">
    <property type="term" value="F:glycosyltransferase activity"/>
    <property type="evidence" value="ECO:0007669"/>
    <property type="project" value="UniProtKB-ARBA"/>
</dbReference>
<organism evidence="3 4">
    <name type="scientific">Candidatus Aquitaenariimonas noxiae</name>
    <dbReference type="NCBI Taxonomy" id="1974741"/>
    <lineage>
        <taxon>Bacteria</taxon>
        <taxon>Pseudomonadati</taxon>
        <taxon>Candidatus Omnitrophota</taxon>
        <taxon>Candidatus Aquitaenariimonas</taxon>
    </lineage>
</organism>
<evidence type="ECO:0000313" key="3">
    <source>
        <dbReference type="EMBL" id="PIU42086.1"/>
    </source>
</evidence>
<accession>A0A2J0L466</accession>
<evidence type="ECO:0000259" key="1">
    <source>
        <dbReference type="Pfam" id="PF00534"/>
    </source>
</evidence>
<dbReference type="InterPro" id="IPR001296">
    <property type="entry name" value="Glyco_trans_1"/>
</dbReference>
<feature type="domain" description="Glycosyl transferase family 1" evidence="1">
    <location>
        <begin position="181"/>
        <end position="355"/>
    </location>
</feature>
<protein>
    <recommendedName>
        <fullName evidence="5">Glycosyltransferase subfamily 4-like N-terminal domain-containing protein</fullName>
    </recommendedName>
</protein>
<dbReference type="PANTHER" id="PTHR12526">
    <property type="entry name" value="GLYCOSYLTRANSFERASE"/>
    <property type="match status" value="1"/>
</dbReference>
<proteinExistence type="predicted"/>
<dbReference type="EMBL" id="PEWV01000020">
    <property type="protein sequence ID" value="PIU42086.1"/>
    <property type="molecule type" value="Genomic_DNA"/>
</dbReference>
<dbReference type="AlphaFoldDB" id="A0A2J0L466"/>
<dbReference type="Proteomes" id="UP000230052">
    <property type="component" value="Unassembled WGS sequence"/>
</dbReference>